<sequence>MVKSYRRLRCRHLLLAGVWLTLMLRGQPATPPQSPAQAWQTKLADPAFRARAEKPDGAGYALRELAGSPSEQSGLYEWLQENVKTAKGHQIEHLIRAYLARTLERPAEEISAADDLLLQAAPDLPQGWFGRAEQYEASSKKEAAGWAAEAAAQGMRRVNLATANWQEQLNGYRGVDWLAHAVKTDHLTEWVKAVASAVENAPQGAARADACSLVLALLRHDAMKKEPLLSQTLLEAVQAAQPQMVLGDPSNFLVVMRDLQAAGQAALAQRVARLLVFAPMKQGEMPGGMNELLGMWESTTPPHQPATQAWQVLQAAAEGDPSFADACLEAAREQPWNENLVTHALLAQALRGGVNAEQLELAAKLDEESRARVALRLAAFAPEGTHSQADTVPWVEELALRLAARMQAGQAERAAFESLLNCLERLESGDEKERCTRVLDAVGTATPRINDLDHWERFAQIILRQKSAVRTQALAAAWGAALDQSAEQKEHLLPLARTATRAGREGGGDFAVMALALWEKHHAEMTTTTLPPPGTASRVGEALALCDDAEGFKRFVSSLENLPKHRVTAQYTQMTKELCALRELIEGEGDRVPAVDAWVSQGGEGKEGATLQWQLVLPELGPSSERPMVLTTGDRDGRTAADRLEDARWWRAGRSLPALARLEGKFSLEVLAGDDPQRLRSLATIPGAAARGGQALKNLPQSGCLKIVLRAQADGMTHAGEPRAFSTHASVFATAREPEAETENAAAVWKEAATPQPASWQAEDVLRWGKLIAEPVRIEEGAEYLLTTWPANEGCTVRMILLDAEQRPLGPVPVASNGWQAGRLSVTHTPANRSSRYRTQRFRPGDWAGDGDLVFPAAGRAGEQPARFMAFVTRDAAVKRVPALQLRPYRTAAAGERAEGSFLSHVPELPELNDEHVGDLGFSLRSWHVTFACDRGILTGKGALAGFNVTQIPWKPLVRAESELLEGNEWPMCFTPEHSLVIEPSWNNSRTLGLRFVPFDARGERYAGCRRIELPLPSYNRGEISEWNDGAVLMVSSQDRENPEPACAWVEPDGQCHVVKLPRPPITNKPGMEVAWWGPGGTLFTLHEDGMLFHMEHRNGLHLLSTEPGSPDDIPEGATPGRSKRKREWRLERPDVLIRVDKKTNFITHRYRLPKPCEGLPMAFNSRGYVILFTTEHEIIRVNPPWKTLQND</sequence>
<comment type="caution">
    <text evidence="3">The sequence shown here is derived from an EMBL/GenBank/DDBJ whole genome shotgun (WGS) entry which is preliminary data.</text>
</comment>
<evidence type="ECO:0000313" key="3">
    <source>
        <dbReference type="EMBL" id="MFC5454254.1"/>
    </source>
</evidence>
<keyword evidence="2" id="KW-0732">Signal</keyword>
<dbReference type="EMBL" id="JBHSMQ010000002">
    <property type="protein sequence ID" value="MFC5454254.1"/>
    <property type="molecule type" value="Genomic_DNA"/>
</dbReference>
<evidence type="ECO:0000256" key="1">
    <source>
        <dbReference type="SAM" id="MobiDB-lite"/>
    </source>
</evidence>
<feature type="chain" id="PRO_5045063112" evidence="2">
    <location>
        <begin position="29"/>
        <end position="1192"/>
    </location>
</feature>
<dbReference type="Proteomes" id="UP001596052">
    <property type="component" value="Unassembled WGS sequence"/>
</dbReference>
<evidence type="ECO:0000256" key="2">
    <source>
        <dbReference type="SAM" id="SignalP"/>
    </source>
</evidence>
<feature type="signal peptide" evidence="2">
    <location>
        <begin position="1"/>
        <end position="28"/>
    </location>
</feature>
<gene>
    <name evidence="3" type="ORF">ACFQDI_05250</name>
</gene>
<feature type="region of interest" description="Disordered" evidence="1">
    <location>
        <begin position="1105"/>
        <end position="1127"/>
    </location>
</feature>
<proteinExistence type="predicted"/>
<reference evidence="4" key="1">
    <citation type="journal article" date="2019" name="Int. J. Syst. Evol. Microbiol.">
        <title>The Global Catalogue of Microorganisms (GCM) 10K type strain sequencing project: providing services to taxonomists for standard genome sequencing and annotation.</title>
        <authorList>
            <consortium name="The Broad Institute Genomics Platform"/>
            <consortium name="The Broad Institute Genome Sequencing Center for Infectious Disease"/>
            <person name="Wu L."/>
            <person name="Ma J."/>
        </authorList>
    </citation>
    <scope>NUCLEOTIDE SEQUENCE [LARGE SCALE GENOMIC DNA]</scope>
    <source>
        <strain evidence="4">CGMCC 4.1469</strain>
    </source>
</reference>
<dbReference type="RefSeq" id="WP_377164154.1">
    <property type="nucleotide sequence ID" value="NZ_JBHSMQ010000002.1"/>
</dbReference>
<protein>
    <submittedName>
        <fullName evidence="3">Uncharacterized protein</fullName>
    </submittedName>
</protein>
<name>A0ABW0KLF7_9BACT</name>
<evidence type="ECO:0000313" key="4">
    <source>
        <dbReference type="Proteomes" id="UP001596052"/>
    </source>
</evidence>
<organism evidence="3 4">
    <name type="scientific">Prosthecobacter fluviatilis</name>
    <dbReference type="NCBI Taxonomy" id="445931"/>
    <lineage>
        <taxon>Bacteria</taxon>
        <taxon>Pseudomonadati</taxon>
        <taxon>Verrucomicrobiota</taxon>
        <taxon>Verrucomicrobiia</taxon>
        <taxon>Verrucomicrobiales</taxon>
        <taxon>Verrucomicrobiaceae</taxon>
        <taxon>Prosthecobacter</taxon>
    </lineage>
</organism>
<accession>A0ABW0KLF7</accession>
<keyword evidence="4" id="KW-1185">Reference proteome</keyword>